<proteinExistence type="predicted"/>
<keyword evidence="2 5" id="KW-0812">Transmembrane</keyword>
<feature type="transmembrane region" description="Helical" evidence="5">
    <location>
        <begin position="78"/>
        <end position="100"/>
    </location>
</feature>
<reference evidence="6" key="2">
    <citation type="submission" date="2017-10" db="EMBL/GenBank/DDBJ databases">
        <title>Ladona fulva Genome sequencing and assembly.</title>
        <authorList>
            <person name="Murali S."/>
            <person name="Richards S."/>
            <person name="Bandaranaike D."/>
            <person name="Bellair M."/>
            <person name="Blankenburg K."/>
            <person name="Chao H."/>
            <person name="Dinh H."/>
            <person name="Doddapaneni H."/>
            <person name="Dugan-Rocha S."/>
            <person name="Elkadiri S."/>
            <person name="Gnanaolivu R."/>
            <person name="Hernandez B."/>
            <person name="Skinner E."/>
            <person name="Javaid M."/>
            <person name="Lee S."/>
            <person name="Li M."/>
            <person name="Ming W."/>
            <person name="Munidasa M."/>
            <person name="Muniz J."/>
            <person name="Nguyen L."/>
            <person name="Hughes D."/>
            <person name="Osuji N."/>
            <person name="Pu L.-L."/>
            <person name="Puazo M."/>
            <person name="Qu C."/>
            <person name="Quiroz J."/>
            <person name="Raj R."/>
            <person name="Weissenberger G."/>
            <person name="Xin Y."/>
            <person name="Zou X."/>
            <person name="Han Y."/>
            <person name="Worley K."/>
            <person name="Muzny D."/>
            <person name="Gibbs R."/>
        </authorList>
    </citation>
    <scope>NUCLEOTIDE SEQUENCE</scope>
    <source>
        <strain evidence="6">Sampled in the wild</strain>
    </source>
</reference>
<evidence type="ECO:0000256" key="5">
    <source>
        <dbReference type="SAM" id="Phobius"/>
    </source>
</evidence>
<organism evidence="6 7">
    <name type="scientific">Ladona fulva</name>
    <name type="common">Scarce chaser dragonfly</name>
    <name type="synonym">Libellula fulva</name>
    <dbReference type="NCBI Taxonomy" id="123851"/>
    <lineage>
        <taxon>Eukaryota</taxon>
        <taxon>Metazoa</taxon>
        <taxon>Ecdysozoa</taxon>
        <taxon>Arthropoda</taxon>
        <taxon>Hexapoda</taxon>
        <taxon>Insecta</taxon>
        <taxon>Pterygota</taxon>
        <taxon>Palaeoptera</taxon>
        <taxon>Odonata</taxon>
        <taxon>Epiprocta</taxon>
        <taxon>Anisoptera</taxon>
        <taxon>Libelluloidea</taxon>
        <taxon>Libellulidae</taxon>
        <taxon>Ladona</taxon>
    </lineage>
</organism>
<dbReference type="Pfam" id="PF09799">
    <property type="entry name" value="Transmemb_17"/>
    <property type="match status" value="1"/>
</dbReference>
<keyword evidence="3 5" id="KW-1133">Transmembrane helix</keyword>
<feature type="transmembrane region" description="Helical" evidence="5">
    <location>
        <begin position="144"/>
        <end position="165"/>
    </location>
</feature>
<feature type="transmembrane region" description="Helical" evidence="5">
    <location>
        <begin position="50"/>
        <end position="72"/>
    </location>
</feature>
<comment type="caution">
    <text evidence="6">The sequence shown here is derived from an EMBL/GenBank/DDBJ whole genome shotgun (WGS) entry which is preliminary data.</text>
</comment>
<dbReference type="GO" id="GO:0016020">
    <property type="term" value="C:membrane"/>
    <property type="evidence" value="ECO:0007669"/>
    <property type="project" value="UniProtKB-SubCell"/>
</dbReference>
<accession>A0A8K0KEB0</accession>
<dbReference type="GO" id="GO:0035869">
    <property type="term" value="C:ciliary transition zone"/>
    <property type="evidence" value="ECO:0007669"/>
    <property type="project" value="TreeGrafter"/>
</dbReference>
<evidence type="ECO:0000313" key="7">
    <source>
        <dbReference type="Proteomes" id="UP000792457"/>
    </source>
</evidence>
<gene>
    <name evidence="6" type="ORF">J437_LFUL012975</name>
</gene>
<protein>
    <recommendedName>
        <fullName evidence="8">Transmembrane protein 17</fullName>
    </recommendedName>
</protein>
<dbReference type="OrthoDB" id="311720at2759"/>
<evidence type="ECO:0000256" key="1">
    <source>
        <dbReference type="ARBA" id="ARBA00004141"/>
    </source>
</evidence>
<evidence type="ECO:0000256" key="3">
    <source>
        <dbReference type="ARBA" id="ARBA00022989"/>
    </source>
</evidence>
<evidence type="ECO:0000256" key="2">
    <source>
        <dbReference type="ARBA" id="ARBA00022692"/>
    </source>
</evidence>
<dbReference type="InterPro" id="IPR019184">
    <property type="entry name" value="Uncharacterised_TM-17"/>
</dbReference>
<dbReference type="AlphaFoldDB" id="A0A8K0KEB0"/>
<keyword evidence="4 5" id="KW-0472">Membrane</keyword>
<evidence type="ECO:0000256" key="4">
    <source>
        <dbReference type="ARBA" id="ARBA00023136"/>
    </source>
</evidence>
<comment type="subcellular location">
    <subcellularLocation>
        <location evidence="1">Membrane</location>
        <topology evidence="1">Multi-pass membrane protein</topology>
    </subcellularLocation>
</comment>
<dbReference type="Proteomes" id="UP000792457">
    <property type="component" value="Unassembled WGS sequence"/>
</dbReference>
<keyword evidence="7" id="KW-1185">Reference proteome</keyword>
<evidence type="ECO:0000313" key="6">
    <source>
        <dbReference type="EMBL" id="KAG8232619.1"/>
    </source>
</evidence>
<feature type="transmembrane region" description="Helical" evidence="5">
    <location>
        <begin position="112"/>
        <end position="132"/>
    </location>
</feature>
<dbReference type="EMBL" id="KZ308635">
    <property type="protein sequence ID" value="KAG8232619.1"/>
    <property type="molecule type" value="Genomic_DNA"/>
</dbReference>
<evidence type="ECO:0008006" key="8">
    <source>
        <dbReference type="Google" id="ProtNLM"/>
    </source>
</evidence>
<dbReference type="PANTHER" id="PTHR13531:SF6">
    <property type="entry name" value="TMEM (HUMAN TRANSMEMBRANE PROTEIN) HOMOLOG"/>
    <property type="match status" value="1"/>
</dbReference>
<dbReference type="GO" id="GO:1905515">
    <property type="term" value="P:non-motile cilium assembly"/>
    <property type="evidence" value="ECO:0007669"/>
    <property type="project" value="TreeGrafter"/>
</dbReference>
<sequence length="197" mass="22644">MIMSESWKKTVTNVSDKIFPGLMYSESYPLSKLNKIGDEIVTNLPLQMSLYFNVIFFPFWLVTVITMLFVKYDYLSPMYRFILVTILIVVSIVECFRLHLGYLGNLTEKIPELAAFWMISGLLSFPLQIFPIAKRNTLPQPAEIGVQSVMLVLLFIQLISGFVALRNVAKCLAEKFQQMQLELSSEEHKSECKNKDI</sequence>
<reference evidence="6" key="1">
    <citation type="submission" date="2013-04" db="EMBL/GenBank/DDBJ databases">
        <authorList>
            <person name="Qu J."/>
            <person name="Murali S.C."/>
            <person name="Bandaranaike D."/>
            <person name="Bellair M."/>
            <person name="Blankenburg K."/>
            <person name="Chao H."/>
            <person name="Dinh H."/>
            <person name="Doddapaneni H."/>
            <person name="Downs B."/>
            <person name="Dugan-Rocha S."/>
            <person name="Elkadiri S."/>
            <person name="Gnanaolivu R.D."/>
            <person name="Hernandez B."/>
            <person name="Javaid M."/>
            <person name="Jayaseelan J.C."/>
            <person name="Lee S."/>
            <person name="Li M."/>
            <person name="Ming W."/>
            <person name="Munidasa M."/>
            <person name="Muniz J."/>
            <person name="Nguyen L."/>
            <person name="Ongeri F."/>
            <person name="Osuji N."/>
            <person name="Pu L.-L."/>
            <person name="Puazo M."/>
            <person name="Qu C."/>
            <person name="Quiroz J."/>
            <person name="Raj R."/>
            <person name="Weissenberger G."/>
            <person name="Xin Y."/>
            <person name="Zou X."/>
            <person name="Han Y."/>
            <person name="Richards S."/>
            <person name="Worley K."/>
            <person name="Muzny D."/>
            <person name="Gibbs R."/>
        </authorList>
    </citation>
    <scope>NUCLEOTIDE SEQUENCE</scope>
    <source>
        <strain evidence="6">Sampled in the wild</strain>
    </source>
</reference>
<dbReference type="PANTHER" id="PTHR13531">
    <property type="entry name" value="GEO07735P1-RELATED-RELATED"/>
    <property type="match status" value="1"/>
</dbReference>
<name>A0A8K0KEB0_LADFU</name>